<comment type="similarity">
    <text evidence="1">Belongs to the LDH/MDH superfamily. MDH type 1 family.</text>
</comment>
<dbReference type="SUPFAM" id="SSF51735">
    <property type="entry name" value="NAD(P)-binding Rossmann-fold domains"/>
    <property type="match status" value="1"/>
</dbReference>
<dbReference type="OrthoDB" id="755699at2759"/>
<dbReference type="InterPro" id="IPR036291">
    <property type="entry name" value="NAD(P)-bd_dom_sf"/>
</dbReference>
<evidence type="ECO:0000259" key="9">
    <source>
        <dbReference type="Pfam" id="PF02866"/>
    </source>
</evidence>
<dbReference type="GO" id="GO:0006099">
    <property type="term" value="P:tricarboxylic acid cycle"/>
    <property type="evidence" value="ECO:0007669"/>
    <property type="project" value="UniProtKB-KW"/>
</dbReference>
<organism evidence="10 11">
    <name type="scientific">Phaedon cochleariae</name>
    <name type="common">Mustard beetle</name>
    <dbReference type="NCBI Taxonomy" id="80249"/>
    <lineage>
        <taxon>Eukaryota</taxon>
        <taxon>Metazoa</taxon>
        <taxon>Ecdysozoa</taxon>
        <taxon>Arthropoda</taxon>
        <taxon>Hexapoda</taxon>
        <taxon>Insecta</taxon>
        <taxon>Pterygota</taxon>
        <taxon>Neoptera</taxon>
        <taxon>Endopterygota</taxon>
        <taxon>Coleoptera</taxon>
        <taxon>Polyphaga</taxon>
        <taxon>Cucujiformia</taxon>
        <taxon>Chrysomeloidea</taxon>
        <taxon>Chrysomelidae</taxon>
        <taxon>Chrysomelinae</taxon>
        <taxon>Chrysomelini</taxon>
        <taxon>Phaedon</taxon>
    </lineage>
</organism>
<comment type="subunit">
    <text evidence="2">Homodimer.</text>
</comment>
<evidence type="ECO:0000259" key="8">
    <source>
        <dbReference type="Pfam" id="PF00056"/>
    </source>
</evidence>
<dbReference type="SUPFAM" id="SSF56327">
    <property type="entry name" value="LDH C-terminal domain-like"/>
    <property type="match status" value="1"/>
</dbReference>
<dbReference type="InterPro" id="IPR015955">
    <property type="entry name" value="Lactate_DH/Glyco_Ohase_4_C"/>
</dbReference>
<dbReference type="Pfam" id="PF00056">
    <property type="entry name" value="Ldh_1_N"/>
    <property type="match status" value="1"/>
</dbReference>
<sequence>MSLVSVLSSFVSKFTSFIMNKAFQYFNKIYEKNVNCLQNIFPKPLQHQASTNRNVRSYSSNSSHMKVTVIGAAGKIGQPLCLMLKQSPLIDELSVHDITPTNGFALELNHIDTNCKVTSFTGKDNLYSALKNSRVVVVLAAAHESDLMTYEKMWGPNAQIVQEIVTQVAKNCPKALLAIGTNPINSLVPMASEVLKKAGTYNSNTVFGITALDSVRANTFVAQVQGLEPECVVVPVIGGHTEETIIPVLSKAKPCAEFTNEELENITMNIRKAQENMLKLKPAESAPLTSAFASARFVISLVKALRGYPEIVESAYVSSKAHPQLKYLSTPLQLGPNGILRNFGLPELSEFESCMLDNALPTLIGDIKRGEKHAGVVDPPPCDPCDPNIYAPKCPRNWCEFKKDQAGSG</sequence>
<dbReference type="Gene3D" id="3.40.50.720">
    <property type="entry name" value="NAD(P)-binding Rossmann-like Domain"/>
    <property type="match status" value="1"/>
</dbReference>
<dbReference type="InterPro" id="IPR022383">
    <property type="entry name" value="Lactate/malate_DH_C"/>
</dbReference>
<evidence type="ECO:0000256" key="4">
    <source>
        <dbReference type="ARBA" id="ARBA00016075"/>
    </source>
</evidence>
<proteinExistence type="inferred from homology"/>
<keyword evidence="5" id="KW-0816">Tricarboxylic acid cycle</keyword>
<reference evidence="10" key="1">
    <citation type="submission" date="2022-01" db="EMBL/GenBank/DDBJ databases">
        <authorList>
            <person name="King R."/>
        </authorList>
    </citation>
    <scope>NUCLEOTIDE SEQUENCE</scope>
</reference>
<protein>
    <recommendedName>
        <fullName evidence="4">Malate dehydrogenase, mitochondrial</fullName>
        <ecNumber evidence="3">1.1.1.37</ecNumber>
    </recommendedName>
</protein>
<evidence type="ECO:0000313" key="11">
    <source>
        <dbReference type="Proteomes" id="UP001153737"/>
    </source>
</evidence>
<dbReference type="FunFam" id="3.90.110.10:FF:000009">
    <property type="entry name" value="Malate dehydrogenase"/>
    <property type="match status" value="1"/>
</dbReference>
<gene>
    <name evidence="10" type="ORF">PHAECO_LOCUS2861</name>
</gene>
<dbReference type="InterPro" id="IPR001236">
    <property type="entry name" value="Lactate/malate_DH_N"/>
</dbReference>
<name>A0A9P0GNA3_PHACE</name>
<dbReference type="GO" id="GO:0044281">
    <property type="term" value="P:small molecule metabolic process"/>
    <property type="evidence" value="ECO:0007669"/>
    <property type="project" value="UniProtKB-ARBA"/>
</dbReference>
<keyword evidence="6" id="KW-0560">Oxidoreductase</keyword>
<dbReference type="GO" id="GO:0030060">
    <property type="term" value="F:L-malate dehydrogenase (NAD+) activity"/>
    <property type="evidence" value="ECO:0007669"/>
    <property type="project" value="UniProtKB-EC"/>
</dbReference>
<dbReference type="AlphaFoldDB" id="A0A9P0GNA3"/>
<keyword evidence="11" id="KW-1185">Reference proteome</keyword>
<feature type="domain" description="Lactate/malate dehydrogenase C-terminal" evidence="9">
    <location>
        <begin position="210"/>
        <end position="372"/>
    </location>
</feature>
<evidence type="ECO:0000256" key="2">
    <source>
        <dbReference type="ARBA" id="ARBA00011738"/>
    </source>
</evidence>
<dbReference type="GO" id="GO:0070013">
    <property type="term" value="C:intracellular organelle lumen"/>
    <property type="evidence" value="ECO:0007669"/>
    <property type="project" value="UniProtKB-ARBA"/>
</dbReference>
<dbReference type="EC" id="1.1.1.37" evidence="3"/>
<accession>A0A9P0GNA3</accession>
<dbReference type="PANTHER" id="PTHR11540:SF16">
    <property type="entry name" value="MALATE DEHYDROGENASE, MITOCHONDRIAL"/>
    <property type="match status" value="1"/>
</dbReference>
<evidence type="ECO:0000256" key="6">
    <source>
        <dbReference type="ARBA" id="ARBA00023002"/>
    </source>
</evidence>
<reference evidence="10" key="2">
    <citation type="submission" date="2022-10" db="EMBL/GenBank/DDBJ databases">
        <authorList>
            <consortium name="ENA_rothamsted_submissions"/>
            <consortium name="culmorum"/>
            <person name="King R."/>
        </authorList>
    </citation>
    <scope>NUCLEOTIDE SEQUENCE</scope>
</reference>
<dbReference type="PANTHER" id="PTHR11540">
    <property type="entry name" value="MALATE AND LACTATE DEHYDROGENASE"/>
    <property type="match status" value="1"/>
</dbReference>
<dbReference type="FunFam" id="3.40.50.720:FF:000268">
    <property type="entry name" value="Malate dehydrogenase"/>
    <property type="match status" value="1"/>
</dbReference>
<dbReference type="Gene3D" id="3.90.110.10">
    <property type="entry name" value="Lactate dehydrogenase/glycoside hydrolase, family 4, C-terminal"/>
    <property type="match status" value="1"/>
</dbReference>
<dbReference type="GO" id="GO:0005739">
    <property type="term" value="C:mitochondrion"/>
    <property type="evidence" value="ECO:0007669"/>
    <property type="project" value="TreeGrafter"/>
</dbReference>
<feature type="domain" description="Lactate/malate dehydrogenase N-terminal" evidence="8">
    <location>
        <begin position="65"/>
        <end position="208"/>
    </location>
</feature>
<evidence type="ECO:0000256" key="7">
    <source>
        <dbReference type="ARBA" id="ARBA00023027"/>
    </source>
</evidence>
<dbReference type="Pfam" id="PF02866">
    <property type="entry name" value="Ldh_1_C"/>
    <property type="match status" value="1"/>
</dbReference>
<evidence type="ECO:0000256" key="1">
    <source>
        <dbReference type="ARBA" id="ARBA00008824"/>
    </source>
</evidence>
<dbReference type="InterPro" id="IPR010097">
    <property type="entry name" value="Malate_DH_type1"/>
</dbReference>
<keyword evidence="7" id="KW-0520">NAD</keyword>
<dbReference type="NCBIfam" id="TIGR01772">
    <property type="entry name" value="MDH_euk_gproteo"/>
    <property type="match status" value="1"/>
</dbReference>
<evidence type="ECO:0000256" key="5">
    <source>
        <dbReference type="ARBA" id="ARBA00022532"/>
    </source>
</evidence>
<dbReference type="Proteomes" id="UP001153737">
    <property type="component" value="Chromosome 12"/>
</dbReference>
<dbReference type="EMBL" id="OU896718">
    <property type="protein sequence ID" value="CAH1119185.1"/>
    <property type="molecule type" value="Genomic_DNA"/>
</dbReference>
<evidence type="ECO:0000313" key="10">
    <source>
        <dbReference type="EMBL" id="CAH1119185.1"/>
    </source>
</evidence>
<evidence type="ECO:0000256" key="3">
    <source>
        <dbReference type="ARBA" id="ARBA00012995"/>
    </source>
</evidence>